<dbReference type="Gene3D" id="1.10.287.110">
    <property type="entry name" value="DnaJ domain"/>
    <property type="match status" value="1"/>
</dbReference>
<evidence type="ECO:0000256" key="3">
    <source>
        <dbReference type="PROSITE-ProRule" id="PRU00221"/>
    </source>
</evidence>
<dbReference type="EMBL" id="CAJNNV010004041">
    <property type="protein sequence ID" value="CAE8590053.1"/>
    <property type="molecule type" value="Genomic_DNA"/>
</dbReference>
<organism evidence="5 6">
    <name type="scientific">Polarella glacialis</name>
    <name type="common">Dinoflagellate</name>
    <dbReference type="NCBI Taxonomy" id="89957"/>
    <lineage>
        <taxon>Eukaryota</taxon>
        <taxon>Sar</taxon>
        <taxon>Alveolata</taxon>
        <taxon>Dinophyceae</taxon>
        <taxon>Suessiales</taxon>
        <taxon>Suessiaceae</taxon>
        <taxon>Polarella</taxon>
    </lineage>
</organism>
<gene>
    <name evidence="5" type="ORF">PGLA1383_LOCUS8779</name>
</gene>
<dbReference type="PROSITE" id="PS00678">
    <property type="entry name" value="WD_REPEATS_1"/>
    <property type="match status" value="1"/>
</dbReference>
<feature type="non-terminal residue" evidence="5">
    <location>
        <position position="161"/>
    </location>
</feature>
<keyword evidence="2" id="KW-0677">Repeat</keyword>
<dbReference type="SMART" id="SM00320">
    <property type="entry name" value="WD40"/>
    <property type="match status" value="2"/>
</dbReference>
<evidence type="ECO:0000256" key="2">
    <source>
        <dbReference type="ARBA" id="ARBA00022737"/>
    </source>
</evidence>
<feature type="repeat" description="WD" evidence="3">
    <location>
        <begin position="4"/>
        <end position="44"/>
    </location>
</feature>
<dbReference type="SUPFAM" id="SSF46565">
    <property type="entry name" value="Chaperone J-domain"/>
    <property type="match status" value="1"/>
</dbReference>
<comment type="caution">
    <text evidence="5">The sequence shown here is derived from an EMBL/GenBank/DDBJ whole genome shotgun (WGS) entry which is preliminary data.</text>
</comment>
<evidence type="ECO:0000259" key="4">
    <source>
        <dbReference type="PROSITE" id="PS50076"/>
    </source>
</evidence>
<feature type="non-terminal residue" evidence="5">
    <location>
        <position position="1"/>
    </location>
</feature>
<dbReference type="InterPro" id="IPR001680">
    <property type="entry name" value="WD40_rpt"/>
</dbReference>
<dbReference type="CDD" id="cd06257">
    <property type="entry name" value="DnaJ"/>
    <property type="match status" value="1"/>
</dbReference>
<protein>
    <recommendedName>
        <fullName evidence="4">J domain-containing protein</fullName>
    </recommendedName>
</protein>
<evidence type="ECO:0000313" key="6">
    <source>
        <dbReference type="Proteomes" id="UP000654075"/>
    </source>
</evidence>
<dbReference type="Gene3D" id="2.130.10.10">
    <property type="entry name" value="YVTN repeat-like/Quinoprotein amine dehydrogenase"/>
    <property type="match status" value="1"/>
</dbReference>
<feature type="domain" description="J" evidence="4">
    <location>
        <begin position="107"/>
        <end position="161"/>
    </location>
</feature>
<dbReference type="InterPro" id="IPR001623">
    <property type="entry name" value="DnaJ_domain"/>
</dbReference>
<dbReference type="InterPro" id="IPR036322">
    <property type="entry name" value="WD40_repeat_dom_sf"/>
</dbReference>
<dbReference type="OrthoDB" id="434694at2759"/>
<dbReference type="SUPFAM" id="SSF50978">
    <property type="entry name" value="WD40 repeat-like"/>
    <property type="match status" value="1"/>
</dbReference>
<dbReference type="Proteomes" id="UP000654075">
    <property type="component" value="Unassembled WGS sequence"/>
</dbReference>
<dbReference type="PROSITE" id="PS50294">
    <property type="entry name" value="WD_REPEATS_REGION"/>
    <property type="match status" value="1"/>
</dbReference>
<name>A0A813DWH5_POLGL</name>
<dbReference type="PROSITE" id="PS50076">
    <property type="entry name" value="DNAJ_2"/>
    <property type="match status" value="1"/>
</dbReference>
<dbReference type="Pfam" id="PF00226">
    <property type="entry name" value="DnaJ"/>
    <property type="match status" value="1"/>
</dbReference>
<dbReference type="GO" id="GO:1990234">
    <property type="term" value="C:transferase complex"/>
    <property type="evidence" value="ECO:0007669"/>
    <property type="project" value="UniProtKB-ARBA"/>
</dbReference>
<dbReference type="AlphaFoldDB" id="A0A813DWH5"/>
<dbReference type="PANTHER" id="PTHR22847">
    <property type="entry name" value="WD40 REPEAT PROTEIN"/>
    <property type="match status" value="1"/>
</dbReference>
<evidence type="ECO:0000313" key="5">
    <source>
        <dbReference type="EMBL" id="CAE8590053.1"/>
    </source>
</evidence>
<keyword evidence="6" id="KW-1185">Reference proteome</keyword>
<dbReference type="Pfam" id="PF00400">
    <property type="entry name" value="WD40"/>
    <property type="match status" value="2"/>
</dbReference>
<keyword evidence="1 3" id="KW-0853">WD repeat</keyword>
<proteinExistence type="predicted"/>
<dbReference type="SMART" id="SM00271">
    <property type="entry name" value="DnaJ"/>
    <property type="match status" value="1"/>
</dbReference>
<dbReference type="PANTHER" id="PTHR22847:SF637">
    <property type="entry name" value="WD REPEAT DOMAIN 5B"/>
    <property type="match status" value="1"/>
</dbReference>
<dbReference type="InterPro" id="IPR036869">
    <property type="entry name" value="J_dom_sf"/>
</dbReference>
<reference evidence="5" key="1">
    <citation type="submission" date="2021-02" db="EMBL/GenBank/DDBJ databases">
        <authorList>
            <person name="Dougan E. K."/>
            <person name="Rhodes N."/>
            <person name="Thang M."/>
            <person name="Chan C."/>
        </authorList>
    </citation>
    <scope>NUCLEOTIDE SEQUENCE</scope>
</reference>
<sequence>MAALSGHLSYVRCVAVLGPNCVASGSSDRSIRIWDFRTGACLAALEGHTDSVVTVGLSAGFLVSGSDDTTPAFIVEHTIMLAGFMFRAILLLAGFSGILSWQPEGVDPYAVLGLNRGDSLEPAALKKAYRQAALKWHPDKVAESQKEEAEQRFVEIAWAYE</sequence>
<evidence type="ECO:0000256" key="1">
    <source>
        <dbReference type="ARBA" id="ARBA00022574"/>
    </source>
</evidence>
<dbReference type="InterPro" id="IPR015943">
    <property type="entry name" value="WD40/YVTN_repeat-like_dom_sf"/>
</dbReference>
<dbReference type="PRINTS" id="PR00625">
    <property type="entry name" value="JDOMAIN"/>
</dbReference>
<accession>A0A813DWH5</accession>
<dbReference type="PROSITE" id="PS50082">
    <property type="entry name" value="WD_REPEATS_2"/>
    <property type="match status" value="1"/>
</dbReference>
<dbReference type="InterPro" id="IPR019775">
    <property type="entry name" value="WD40_repeat_CS"/>
</dbReference>